<keyword evidence="1" id="KW-1133">Transmembrane helix</keyword>
<dbReference type="PANTHER" id="PTHR37804">
    <property type="entry name" value="CDAA REGULATORY PROTEIN CDAR"/>
    <property type="match status" value="1"/>
</dbReference>
<evidence type="ECO:0000313" key="3">
    <source>
        <dbReference type="Proteomes" id="UP000483018"/>
    </source>
</evidence>
<dbReference type="PANTHER" id="PTHR37804:SF1">
    <property type="entry name" value="CDAA REGULATORY PROTEIN CDAR"/>
    <property type="match status" value="1"/>
</dbReference>
<dbReference type="InterPro" id="IPR012505">
    <property type="entry name" value="YbbR"/>
</dbReference>
<accession>A0A7C8HIW6</accession>
<sequence>MPPIRKQKRKNLYYGRGEISMSDFFGKNLEWKIFSLILAIGLWLIVINIKNPEETMSFTIPVTIENLETVTSKYDLIVSNLDEIENKTIKINLRGNRLTLESLKNNKKYLNEIKAVADLELFRYTKADEVNKIPIAISFSDEYRGLVFEEQNQIRYLDVILEKRKTLTKTIQVDIEGQTEDGYVVLGPKVTPGEIVLSGAESLIDQVDSVKVSVNVSDIVTSEKILGLEPKAYDAKGKEILGLEKSTDNVAVQLSVGKKRRAVLQADIQGTYAQGYISTGIKIEPQEVTIVGPENVVNNLSQIKLSTIIFDHLDKTTTFNPEIILPSGVSLWNSTDTKVAVTIEVKKQVVREFKIPTSSLTVKTDLQFRYISKEVTVYLQGIEEDINKITENMIAGSIDVSDYGVGKHTVTVNFTLPKNIRQVGEAPQVEIELVEPKEEQEVPEHEGVPATE</sequence>
<dbReference type="AlphaFoldDB" id="A0A7C8HIW6"/>
<dbReference type="Pfam" id="PF07949">
    <property type="entry name" value="YbbR"/>
    <property type="match status" value="2"/>
</dbReference>
<name>A0A7C8HIW6_9FIRM</name>
<feature type="transmembrane region" description="Helical" evidence="1">
    <location>
        <begin position="31"/>
        <end position="49"/>
    </location>
</feature>
<dbReference type="InterPro" id="IPR053154">
    <property type="entry name" value="c-di-AMP_regulator"/>
</dbReference>
<evidence type="ECO:0000313" key="2">
    <source>
        <dbReference type="EMBL" id="KAE9636227.1"/>
    </source>
</evidence>
<evidence type="ECO:0008006" key="4">
    <source>
        <dbReference type="Google" id="ProtNLM"/>
    </source>
</evidence>
<protein>
    <recommendedName>
        <fullName evidence="4">YbbR-like domain-containing protein</fullName>
    </recommendedName>
</protein>
<gene>
    <name evidence="2" type="ORF">GND95_03665</name>
</gene>
<evidence type="ECO:0000256" key="1">
    <source>
        <dbReference type="SAM" id="Phobius"/>
    </source>
</evidence>
<dbReference type="Proteomes" id="UP000483018">
    <property type="component" value="Unassembled WGS sequence"/>
</dbReference>
<comment type="caution">
    <text evidence="2">The sequence shown here is derived from an EMBL/GenBank/DDBJ whole genome shotgun (WGS) entry which is preliminary data.</text>
</comment>
<reference evidence="2 3" key="1">
    <citation type="submission" date="2019-12" db="EMBL/GenBank/DDBJ databases">
        <title>Defluviitalea raffinosedens, isolated from a biogas fermenter, genome sequencing and characterization.</title>
        <authorList>
            <person name="Rettenmaier R."/>
            <person name="Schneider M."/>
            <person name="Neuhaus K."/>
            <person name="Liebl W."/>
            <person name="Zverlov V."/>
        </authorList>
    </citation>
    <scope>NUCLEOTIDE SEQUENCE [LARGE SCALE GENOMIC DNA]</scope>
    <source>
        <strain evidence="2 3">249c-K6</strain>
    </source>
</reference>
<dbReference type="EMBL" id="WSLF01000002">
    <property type="protein sequence ID" value="KAE9636227.1"/>
    <property type="molecule type" value="Genomic_DNA"/>
</dbReference>
<dbReference type="Gene3D" id="2.170.120.40">
    <property type="entry name" value="YbbR-like domain"/>
    <property type="match status" value="2"/>
</dbReference>
<proteinExistence type="predicted"/>
<dbReference type="Gene3D" id="2.170.120.30">
    <property type="match status" value="1"/>
</dbReference>
<organism evidence="2 3">
    <name type="scientific">Defluviitalea raffinosedens</name>
    <dbReference type="NCBI Taxonomy" id="1450156"/>
    <lineage>
        <taxon>Bacteria</taxon>
        <taxon>Bacillati</taxon>
        <taxon>Bacillota</taxon>
        <taxon>Clostridia</taxon>
        <taxon>Lachnospirales</taxon>
        <taxon>Defluviitaleaceae</taxon>
        <taxon>Defluviitalea</taxon>
    </lineage>
</organism>
<keyword evidence="3" id="KW-1185">Reference proteome</keyword>
<keyword evidence="1" id="KW-0812">Transmembrane</keyword>
<keyword evidence="1" id="KW-0472">Membrane</keyword>